<feature type="region of interest" description="Disordered" evidence="2">
    <location>
        <begin position="227"/>
        <end position="261"/>
    </location>
</feature>
<dbReference type="Gene3D" id="1.25.40.10">
    <property type="entry name" value="Tetratricopeptide repeat domain"/>
    <property type="match status" value="1"/>
</dbReference>
<dbReference type="InterPro" id="IPR019734">
    <property type="entry name" value="TPR_rpt"/>
</dbReference>
<dbReference type="SUPFAM" id="SSF48452">
    <property type="entry name" value="TPR-like"/>
    <property type="match status" value="1"/>
</dbReference>
<name>A0A1X7JW26_9BACT</name>
<dbReference type="Proteomes" id="UP000193355">
    <property type="component" value="Unassembled WGS sequence"/>
</dbReference>
<dbReference type="InterPro" id="IPR011990">
    <property type="entry name" value="TPR-like_helical_dom_sf"/>
</dbReference>
<feature type="signal peptide" evidence="3">
    <location>
        <begin position="1"/>
        <end position="26"/>
    </location>
</feature>
<proteinExistence type="predicted"/>
<reference evidence="5" key="1">
    <citation type="submission" date="2017-04" db="EMBL/GenBank/DDBJ databases">
        <authorList>
            <person name="Varghese N."/>
            <person name="Submissions S."/>
        </authorList>
    </citation>
    <scope>NUCLEOTIDE SEQUENCE [LARGE SCALE GENOMIC DNA]</scope>
    <source>
        <strain evidence="5">USBA 82</strain>
    </source>
</reference>
<keyword evidence="5" id="KW-1185">Reference proteome</keyword>
<organism evidence="4 5">
    <name type="scientific">Dethiosulfovibrio salsuginis</name>
    <dbReference type="NCBI Taxonomy" id="561720"/>
    <lineage>
        <taxon>Bacteria</taxon>
        <taxon>Thermotogati</taxon>
        <taxon>Synergistota</taxon>
        <taxon>Synergistia</taxon>
        <taxon>Synergistales</taxon>
        <taxon>Dethiosulfovibrionaceae</taxon>
        <taxon>Dethiosulfovibrio</taxon>
    </lineage>
</organism>
<dbReference type="RefSeq" id="WP_085544768.1">
    <property type="nucleotide sequence ID" value="NZ_FXBB01000017.1"/>
</dbReference>
<evidence type="ECO:0000256" key="1">
    <source>
        <dbReference type="PROSITE-ProRule" id="PRU00339"/>
    </source>
</evidence>
<feature type="chain" id="PRO_5013208327" evidence="3">
    <location>
        <begin position="27"/>
        <end position="261"/>
    </location>
</feature>
<feature type="repeat" description="TPR" evidence="1">
    <location>
        <begin position="66"/>
        <end position="99"/>
    </location>
</feature>
<evidence type="ECO:0000256" key="2">
    <source>
        <dbReference type="SAM" id="MobiDB-lite"/>
    </source>
</evidence>
<dbReference type="PROSITE" id="PS50005">
    <property type="entry name" value="TPR"/>
    <property type="match status" value="1"/>
</dbReference>
<dbReference type="OrthoDB" id="6451at2"/>
<evidence type="ECO:0000313" key="5">
    <source>
        <dbReference type="Proteomes" id="UP000193355"/>
    </source>
</evidence>
<feature type="region of interest" description="Disordered" evidence="2">
    <location>
        <begin position="184"/>
        <end position="214"/>
    </location>
</feature>
<sequence>MKKTLATCIFLFVISASPSWSNTTQAENDLLIRQAWRAGQQLIENGMYRRGVEYLEAYVKNRPSSADGWYWLAKGYQGMGMLSKAQKAFTQTLEVDPEYPPLSRVLQNRAIGEAIPLMDPAGEPFRKGLPVIDPGTGIFNDRVIARPAPVDPPAQAAPPVAAPPRPQVNESFSPLGARKVVVSPSSQIPDTNPVVPIPPVADLTGEPEGPGIPMIRIPDGNQEAVALPANEPAYVPPAPSSTEPKAKPEQPVYVPPKPKDN</sequence>
<accession>A0A1X7JW26</accession>
<dbReference type="STRING" id="561720.SAMN06275492_11753"/>
<protein>
    <submittedName>
        <fullName evidence="4">Uncharacterized protein</fullName>
    </submittedName>
</protein>
<dbReference type="AlphaFoldDB" id="A0A1X7JW26"/>
<keyword evidence="3" id="KW-0732">Signal</keyword>
<dbReference type="EMBL" id="FXBB01000017">
    <property type="protein sequence ID" value="SMG32646.1"/>
    <property type="molecule type" value="Genomic_DNA"/>
</dbReference>
<keyword evidence="1" id="KW-0802">TPR repeat</keyword>
<evidence type="ECO:0000256" key="3">
    <source>
        <dbReference type="SAM" id="SignalP"/>
    </source>
</evidence>
<gene>
    <name evidence="4" type="ORF">SAMN06275492_11753</name>
</gene>
<evidence type="ECO:0000313" key="4">
    <source>
        <dbReference type="EMBL" id="SMG32646.1"/>
    </source>
</evidence>